<proteinExistence type="predicted"/>
<evidence type="ECO:0000256" key="1">
    <source>
        <dbReference type="ARBA" id="ARBA00004651"/>
    </source>
</evidence>
<dbReference type="PANTHER" id="PTHR43298:SF2">
    <property type="entry name" value="FMN_FAD EXPORTER YEEO-RELATED"/>
    <property type="match status" value="1"/>
</dbReference>
<evidence type="ECO:0000256" key="6">
    <source>
        <dbReference type="ARBA" id="ARBA00022989"/>
    </source>
</evidence>
<dbReference type="InterPro" id="IPR050222">
    <property type="entry name" value="MATE_MdtK"/>
</dbReference>
<dbReference type="Pfam" id="PF01554">
    <property type="entry name" value="MatE"/>
    <property type="match status" value="2"/>
</dbReference>
<dbReference type="PIRSF" id="PIRSF006603">
    <property type="entry name" value="DinF"/>
    <property type="match status" value="1"/>
</dbReference>
<dbReference type="PANTHER" id="PTHR43298">
    <property type="entry name" value="MULTIDRUG RESISTANCE PROTEIN NORM-RELATED"/>
    <property type="match status" value="1"/>
</dbReference>
<dbReference type="AlphaFoldDB" id="A0A9D1PTF0"/>
<gene>
    <name evidence="11" type="ORF">IAB12_05435</name>
</gene>
<keyword evidence="4" id="KW-1003">Cell membrane</keyword>
<evidence type="ECO:0000256" key="3">
    <source>
        <dbReference type="ARBA" id="ARBA00022449"/>
    </source>
</evidence>
<feature type="transmembrane region" description="Helical" evidence="10">
    <location>
        <begin position="163"/>
        <end position="184"/>
    </location>
</feature>
<evidence type="ECO:0000256" key="8">
    <source>
        <dbReference type="ARBA" id="ARBA00023136"/>
    </source>
</evidence>
<keyword evidence="3" id="KW-0050">Antiport</keyword>
<feature type="transmembrane region" description="Helical" evidence="10">
    <location>
        <begin position="313"/>
        <end position="332"/>
    </location>
</feature>
<evidence type="ECO:0000256" key="4">
    <source>
        <dbReference type="ARBA" id="ARBA00022475"/>
    </source>
</evidence>
<dbReference type="EMBL" id="DXHU01000020">
    <property type="protein sequence ID" value="HIV99198.1"/>
    <property type="molecule type" value="Genomic_DNA"/>
</dbReference>
<sequence length="442" mass="48469">MTVSLTEGKITKNLVLFSIPLILGNLLQTLYNTADSIIVGRFLGQQALAAVGSAYSLMTFISSILIGLTLGSGIVFSYLHGSGEKEKYKRALALSFSFIFILSLLITAICYAFIDQILTFQQVPFEIREMMKEYLLVIFSGIIATFIFNFYSTVLRSLSESTIPLAAMAISAVMNVALDLYFVASLGWGIWGAAFATVISQYLSAVFLLSYTAIKKIDARFGLKNLSFDRALLSEISRISIITSAQQSVMNFGILLVQGLVNSFGTVTMAAFSAGVKIDSFAYLLLQEFSNALSFFISQNMGAGKKDRARKGILSAAVLISVFSLLSSIVIVRNSQLFASLFISSNHAVIEICSRYLLLEGSFYILIGFLFMFYAIFRSLKMPSVSLVLTIISLGLRVILAYMLSKTALLSDGIWISIPLGWAIADTAGILFFFFKCRKKAL</sequence>
<protein>
    <recommendedName>
        <fullName evidence="9">Multidrug-efflux transporter</fullName>
    </recommendedName>
</protein>
<organism evidence="11 12">
    <name type="scientific">Candidatus Ornithospirochaeta avicola</name>
    <dbReference type="NCBI Taxonomy" id="2840896"/>
    <lineage>
        <taxon>Bacteria</taxon>
        <taxon>Pseudomonadati</taxon>
        <taxon>Spirochaetota</taxon>
        <taxon>Spirochaetia</taxon>
        <taxon>Spirochaetales</taxon>
        <taxon>Spirochaetaceae</taxon>
        <taxon>Spirochaetaceae incertae sedis</taxon>
        <taxon>Candidatus Ornithospirochaeta</taxon>
    </lineage>
</organism>
<keyword evidence="8 10" id="KW-0472">Membrane</keyword>
<dbReference type="Proteomes" id="UP000823936">
    <property type="component" value="Unassembled WGS sequence"/>
</dbReference>
<evidence type="ECO:0000256" key="9">
    <source>
        <dbReference type="ARBA" id="ARBA00031636"/>
    </source>
</evidence>
<feature type="transmembrane region" description="Helical" evidence="10">
    <location>
        <begin position="190"/>
        <end position="214"/>
    </location>
</feature>
<feature type="transmembrane region" description="Helical" evidence="10">
    <location>
        <begin position="14"/>
        <end position="34"/>
    </location>
</feature>
<evidence type="ECO:0000256" key="2">
    <source>
        <dbReference type="ARBA" id="ARBA00022448"/>
    </source>
</evidence>
<keyword evidence="6 10" id="KW-1133">Transmembrane helix</keyword>
<keyword evidence="7" id="KW-0406">Ion transport</keyword>
<comment type="caution">
    <text evidence="11">The sequence shown here is derived from an EMBL/GenBank/DDBJ whole genome shotgun (WGS) entry which is preliminary data.</text>
</comment>
<feature type="transmembrane region" description="Helical" evidence="10">
    <location>
        <begin position="91"/>
        <end position="114"/>
    </location>
</feature>
<evidence type="ECO:0000256" key="10">
    <source>
        <dbReference type="SAM" id="Phobius"/>
    </source>
</evidence>
<dbReference type="InterPro" id="IPR048279">
    <property type="entry name" value="MdtK-like"/>
</dbReference>
<comment type="subcellular location">
    <subcellularLocation>
        <location evidence="1">Cell membrane</location>
        <topology evidence="1">Multi-pass membrane protein</topology>
    </subcellularLocation>
</comment>
<reference evidence="11" key="1">
    <citation type="journal article" date="2021" name="PeerJ">
        <title>Extensive microbial diversity within the chicken gut microbiome revealed by metagenomics and culture.</title>
        <authorList>
            <person name="Gilroy R."/>
            <person name="Ravi A."/>
            <person name="Getino M."/>
            <person name="Pursley I."/>
            <person name="Horton D.L."/>
            <person name="Alikhan N.F."/>
            <person name="Baker D."/>
            <person name="Gharbi K."/>
            <person name="Hall N."/>
            <person name="Watson M."/>
            <person name="Adriaenssens E.M."/>
            <person name="Foster-Nyarko E."/>
            <person name="Jarju S."/>
            <person name="Secka A."/>
            <person name="Antonio M."/>
            <person name="Oren A."/>
            <person name="Chaudhuri R.R."/>
            <person name="La Ragione R."/>
            <person name="Hildebrand F."/>
            <person name="Pallen M.J."/>
        </authorList>
    </citation>
    <scope>NUCLEOTIDE SEQUENCE</scope>
    <source>
        <strain evidence="11">Gambia11-129</strain>
    </source>
</reference>
<keyword evidence="2" id="KW-0813">Transport</keyword>
<evidence type="ECO:0000313" key="11">
    <source>
        <dbReference type="EMBL" id="HIV99198.1"/>
    </source>
</evidence>
<dbReference type="GO" id="GO:0005886">
    <property type="term" value="C:plasma membrane"/>
    <property type="evidence" value="ECO:0007669"/>
    <property type="project" value="UniProtKB-SubCell"/>
</dbReference>
<keyword evidence="5 10" id="KW-0812">Transmembrane</keyword>
<name>A0A9D1PTF0_9SPIO</name>
<feature type="transmembrane region" description="Helical" evidence="10">
    <location>
        <begin position="384"/>
        <end position="402"/>
    </location>
</feature>
<dbReference type="GO" id="GO:0015297">
    <property type="term" value="F:antiporter activity"/>
    <property type="evidence" value="ECO:0007669"/>
    <property type="project" value="UniProtKB-KW"/>
</dbReference>
<dbReference type="NCBIfam" id="TIGR00797">
    <property type="entry name" value="matE"/>
    <property type="match status" value="1"/>
</dbReference>
<feature type="transmembrane region" description="Helical" evidence="10">
    <location>
        <begin position="356"/>
        <end position="377"/>
    </location>
</feature>
<feature type="transmembrane region" description="Helical" evidence="10">
    <location>
        <begin position="414"/>
        <end position="435"/>
    </location>
</feature>
<accession>A0A9D1PTF0</accession>
<evidence type="ECO:0000256" key="7">
    <source>
        <dbReference type="ARBA" id="ARBA00023065"/>
    </source>
</evidence>
<feature type="transmembrane region" description="Helical" evidence="10">
    <location>
        <begin position="134"/>
        <end position="151"/>
    </location>
</feature>
<dbReference type="GO" id="GO:0042910">
    <property type="term" value="F:xenobiotic transmembrane transporter activity"/>
    <property type="evidence" value="ECO:0007669"/>
    <property type="project" value="InterPro"/>
</dbReference>
<dbReference type="CDD" id="cd13138">
    <property type="entry name" value="MATE_yoeA_like"/>
    <property type="match status" value="1"/>
</dbReference>
<dbReference type="InterPro" id="IPR002528">
    <property type="entry name" value="MATE_fam"/>
</dbReference>
<feature type="transmembrane region" description="Helical" evidence="10">
    <location>
        <begin position="54"/>
        <end position="79"/>
    </location>
</feature>
<evidence type="ECO:0000256" key="5">
    <source>
        <dbReference type="ARBA" id="ARBA00022692"/>
    </source>
</evidence>
<dbReference type="GO" id="GO:0006811">
    <property type="term" value="P:monoatomic ion transport"/>
    <property type="evidence" value="ECO:0007669"/>
    <property type="project" value="UniProtKB-KW"/>
</dbReference>
<evidence type="ECO:0000313" key="12">
    <source>
        <dbReference type="Proteomes" id="UP000823936"/>
    </source>
</evidence>
<reference evidence="11" key="2">
    <citation type="submission" date="2021-04" db="EMBL/GenBank/DDBJ databases">
        <authorList>
            <person name="Gilroy R."/>
        </authorList>
    </citation>
    <scope>NUCLEOTIDE SEQUENCE</scope>
    <source>
        <strain evidence="11">Gambia11-129</strain>
    </source>
</reference>